<dbReference type="GO" id="GO:0010181">
    <property type="term" value="F:FMN binding"/>
    <property type="evidence" value="ECO:0007669"/>
    <property type="project" value="InterPro"/>
</dbReference>
<keyword evidence="5" id="KW-0520">NAD</keyword>
<keyword evidence="5" id="KW-0521">NADP</keyword>
<dbReference type="GO" id="GO:0050661">
    <property type="term" value="F:NADP binding"/>
    <property type="evidence" value="ECO:0007669"/>
    <property type="project" value="UniProtKB-UniRule"/>
</dbReference>
<sequence length="204" mass="22057">MAKVNIIFYSMYGHIYRMAEAEAQGAKEVPGTDVKIYKVPETIPEDILIKSGAKKVQETFRHIPIATLDSLTEADAIIFGSPTRFGMMAAQMRQFLDTTGPLWAGGSLVGKIGSVFTASSTQHGGQESTILSFHTTLLHHGMIIVGVPFTEPNLSDSSNIHGGTPYGASAIIPQDDENRPNSIELDIARIQGKRVAELAKKLFG</sequence>
<dbReference type="PROSITE" id="PS50902">
    <property type="entry name" value="FLAVODOXIN_LIKE"/>
    <property type="match status" value="1"/>
</dbReference>
<dbReference type="PANTHER" id="PTHR30546:SF23">
    <property type="entry name" value="FLAVOPROTEIN-LIKE PROTEIN YCP4-RELATED"/>
    <property type="match status" value="1"/>
</dbReference>
<keyword evidence="4 5" id="KW-0560">Oxidoreductase</keyword>
<evidence type="ECO:0000256" key="3">
    <source>
        <dbReference type="ARBA" id="ARBA00022643"/>
    </source>
</evidence>
<dbReference type="AlphaFoldDB" id="A9BGC1"/>
<keyword evidence="3 5" id="KW-0288">FMN</keyword>
<dbReference type="FunFam" id="3.40.50.360:FF:000001">
    <property type="entry name" value="NAD(P)H dehydrogenase (Quinone) FQR1-like"/>
    <property type="match status" value="1"/>
</dbReference>
<dbReference type="InterPro" id="IPR029039">
    <property type="entry name" value="Flavoprotein-like_sf"/>
</dbReference>
<feature type="binding site" evidence="5">
    <location>
        <position position="12"/>
    </location>
    <ligand>
        <name>NAD(+)</name>
        <dbReference type="ChEBI" id="CHEBI:57540"/>
    </ligand>
</feature>
<protein>
    <recommendedName>
        <fullName evidence="5">NAD(P)H dehydrogenase (quinone)</fullName>
        <ecNumber evidence="5">1.6.5.2</ecNumber>
    </recommendedName>
    <alternativeName>
        <fullName evidence="5">NAD(P)H:quinone oxidoreductase</fullName>
        <shortName evidence="5">NQO</shortName>
    </alternativeName>
</protein>
<dbReference type="RefSeq" id="WP_012209071.1">
    <property type="nucleotide sequence ID" value="NC_010003.1"/>
</dbReference>
<feature type="binding site" evidence="5">
    <location>
        <begin position="83"/>
        <end position="85"/>
    </location>
    <ligand>
        <name>FMN</name>
        <dbReference type="ChEBI" id="CHEBI:58210"/>
    </ligand>
</feature>
<feature type="binding site" evidence="5">
    <location>
        <position position="139"/>
    </location>
    <ligand>
        <name>FMN</name>
        <dbReference type="ChEBI" id="CHEBI:58210"/>
    </ligand>
</feature>
<organism evidence="7 8">
    <name type="scientific">Petrotoga mobilis (strain DSM 10674 / SJ95)</name>
    <dbReference type="NCBI Taxonomy" id="403833"/>
    <lineage>
        <taxon>Bacteria</taxon>
        <taxon>Thermotogati</taxon>
        <taxon>Thermotogota</taxon>
        <taxon>Thermotogae</taxon>
        <taxon>Petrotogales</taxon>
        <taxon>Petrotogaceae</taxon>
        <taxon>Petrotoga</taxon>
    </lineage>
</organism>
<comment type="similarity">
    <text evidence="1 5">Belongs to the WrbA family.</text>
</comment>
<dbReference type="EC" id="1.6.5.2" evidence="5"/>
<dbReference type="GO" id="GO:0050660">
    <property type="term" value="F:flavin adenine dinucleotide binding"/>
    <property type="evidence" value="ECO:0007669"/>
    <property type="project" value="UniProtKB-UniRule"/>
</dbReference>
<evidence type="ECO:0000256" key="1">
    <source>
        <dbReference type="ARBA" id="ARBA00006961"/>
    </source>
</evidence>
<dbReference type="OrthoDB" id="9801479at2"/>
<dbReference type="InterPro" id="IPR008254">
    <property type="entry name" value="Flavodoxin/NO_synth"/>
</dbReference>
<reference evidence="7" key="1">
    <citation type="submission" date="2007-11" db="EMBL/GenBank/DDBJ databases">
        <title>Complete sequence of Petroga mobilis SJ95.</title>
        <authorList>
            <consortium name="US DOE Joint Genome Institute"/>
            <person name="Copeland A."/>
            <person name="Lucas S."/>
            <person name="Lapidus A."/>
            <person name="Barry K."/>
            <person name="Glavina del Rio T."/>
            <person name="Dalin E."/>
            <person name="Tice H."/>
            <person name="Pitluck S."/>
            <person name="Meincke L."/>
            <person name="Brettin T."/>
            <person name="Bruce D."/>
            <person name="Detter J.C."/>
            <person name="Han C."/>
            <person name="Kuske C.R."/>
            <person name="Schmutz J."/>
            <person name="Larimer F."/>
            <person name="Land M."/>
            <person name="Hauser L."/>
            <person name="Kyrpides N."/>
            <person name="Mikhailova N."/>
            <person name="Noll K."/>
            <person name="Richardson P."/>
        </authorList>
    </citation>
    <scope>NUCLEOTIDE SEQUENCE [LARGE SCALE GENOMIC DNA]</scope>
    <source>
        <strain evidence="7">SJ95</strain>
    </source>
</reference>
<dbReference type="GO" id="GO:0008753">
    <property type="term" value="F:NADPH dehydrogenase (quinone) activity"/>
    <property type="evidence" value="ECO:0007669"/>
    <property type="project" value="RHEA"/>
</dbReference>
<dbReference type="InterPro" id="IPR037513">
    <property type="entry name" value="NQO"/>
</dbReference>
<dbReference type="PANTHER" id="PTHR30546">
    <property type="entry name" value="FLAVODOXIN-RELATED PROTEIN WRBA-RELATED"/>
    <property type="match status" value="1"/>
</dbReference>
<dbReference type="NCBIfam" id="NF002999">
    <property type="entry name" value="PRK03767.1"/>
    <property type="match status" value="1"/>
</dbReference>
<evidence type="ECO:0000256" key="4">
    <source>
        <dbReference type="ARBA" id="ARBA00023002"/>
    </source>
</evidence>
<comment type="catalytic activity">
    <reaction evidence="5">
        <text>a quinone + NADPH + H(+) = a quinol + NADP(+)</text>
        <dbReference type="Rhea" id="RHEA:46164"/>
        <dbReference type="ChEBI" id="CHEBI:15378"/>
        <dbReference type="ChEBI" id="CHEBI:24646"/>
        <dbReference type="ChEBI" id="CHEBI:57783"/>
        <dbReference type="ChEBI" id="CHEBI:58349"/>
        <dbReference type="ChEBI" id="CHEBI:132124"/>
        <dbReference type="EC" id="1.6.5.2"/>
    </reaction>
</comment>
<dbReference type="STRING" id="403833.Pmob_1256"/>
<evidence type="ECO:0000259" key="6">
    <source>
        <dbReference type="PROSITE" id="PS50902"/>
    </source>
</evidence>
<dbReference type="NCBIfam" id="TIGR01755">
    <property type="entry name" value="flav_wrbA"/>
    <property type="match status" value="1"/>
</dbReference>
<dbReference type="eggNOG" id="COG0655">
    <property type="taxonomic scope" value="Bacteria"/>
</dbReference>
<dbReference type="Pfam" id="PF03358">
    <property type="entry name" value="FMN_red"/>
    <property type="match status" value="1"/>
</dbReference>
<dbReference type="SUPFAM" id="SSF52218">
    <property type="entry name" value="Flavoproteins"/>
    <property type="match status" value="1"/>
</dbReference>
<dbReference type="Gene3D" id="3.40.50.360">
    <property type="match status" value="1"/>
</dbReference>
<dbReference type="GO" id="GO:0016020">
    <property type="term" value="C:membrane"/>
    <property type="evidence" value="ECO:0007669"/>
    <property type="project" value="TreeGrafter"/>
</dbReference>
<name>A9BGC1_PETMO</name>
<feature type="domain" description="Flavodoxin-like" evidence="6">
    <location>
        <begin position="4"/>
        <end position="195"/>
    </location>
</feature>
<dbReference type="InterPro" id="IPR005025">
    <property type="entry name" value="FMN_Rdtase-like_dom"/>
</dbReference>
<feature type="binding site" evidence="5">
    <location>
        <position position="103"/>
    </location>
    <ligand>
        <name>substrate</name>
    </ligand>
</feature>
<keyword evidence="5" id="KW-0547">Nucleotide-binding</keyword>
<evidence type="ECO:0000256" key="2">
    <source>
        <dbReference type="ARBA" id="ARBA00022630"/>
    </source>
</evidence>
<comment type="caution">
    <text evidence="5">Lacks conserved residue(s) required for the propagation of feature annotation.</text>
</comment>
<dbReference type="HOGENOM" id="CLU_051402_0_2_0"/>
<dbReference type="HAMAP" id="MF_01017">
    <property type="entry name" value="NQOR"/>
    <property type="match status" value="1"/>
</dbReference>
<keyword evidence="2 5" id="KW-0285">Flavoprotein</keyword>
<gene>
    <name evidence="7" type="ordered locus">Pmob_1256</name>
</gene>
<accession>A9BGC1</accession>
<dbReference type="Proteomes" id="UP000000789">
    <property type="component" value="Chromosome"/>
</dbReference>
<feature type="binding site" evidence="5">
    <location>
        <begin position="10"/>
        <end position="15"/>
    </location>
    <ligand>
        <name>FMN</name>
        <dbReference type="ChEBI" id="CHEBI:58210"/>
    </ligand>
</feature>
<evidence type="ECO:0000313" key="8">
    <source>
        <dbReference type="Proteomes" id="UP000000789"/>
    </source>
</evidence>
<keyword evidence="8" id="KW-1185">Reference proteome</keyword>
<dbReference type="EMBL" id="CP000879">
    <property type="protein sequence ID" value="ABX31971.1"/>
    <property type="molecule type" value="Genomic_DNA"/>
</dbReference>
<evidence type="ECO:0000256" key="5">
    <source>
        <dbReference type="HAMAP-Rule" id="MF_01017"/>
    </source>
</evidence>
<comment type="catalytic activity">
    <reaction evidence="5">
        <text>a quinone + NADH + H(+) = a quinol + NAD(+)</text>
        <dbReference type="Rhea" id="RHEA:46160"/>
        <dbReference type="ChEBI" id="CHEBI:15378"/>
        <dbReference type="ChEBI" id="CHEBI:24646"/>
        <dbReference type="ChEBI" id="CHEBI:57540"/>
        <dbReference type="ChEBI" id="CHEBI:57945"/>
        <dbReference type="ChEBI" id="CHEBI:132124"/>
        <dbReference type="EC" id="1.6.5.2"/>
    </reaction>
</comment>
<dbReference type="KEGG" id="pmo:Pmob_1256"/>
<dbReference type="GO" id="GO:0051287">
    <property type="term" value="F:NAD binding"/>
    <property type="evidence" value="ECO:0007669"/>
    <property type="project" value="UniProtKB-UniRule"/>
</dbReference>
<dbReference type="InterPro" id="IPR010089">
    <property type="entry name" value="Flavoprotein_WrbA-like"/>
</dbReference>
<dbReference type="GO" id="GO:0050136">
    <property type="term" value="F:NADH dehydrogenase (quinone) (non-electrogenic) activity"/>
    <property type="evidence" value="ECO:0007669"/>
    <property type="project" value="RHEA"/>
</dbReference>
<evidence type="ECO:0000313" key="7">
    <source>
        <dbReference type="EMBL" id="ABX31971.1"/>
    </source>
</evidence>
<comment type="cofactor">
    <cofactor evidence="5">
        <name>FMN</name>
        <dbReference type="ChEBI" id="CHEBI:58210"/>
    </cofactor>
    <text evidence="5">Binds 1 FMN per monomer.</text>
</comment>
<proteinExistence type="inferred from homology"/>